<feature type="transmembrane region" description="Helical" evidence="2">
    <location>
        <begin position="116"/>
        <end position="135"/>
    </location>
</feature>
<protein>
    <recommendedName>
        <fullName evidence="5">Transmembrane protein</fullName>
    </recommendedName>
</protein>
<dbReference type="EMBL" id="ASPP01009030">
    <property type="protein sequence ID" value="ETO24699.1"/>
    <property type="molecule type" value="Genomic_DNA"/>
</dbReference>
<feature type="transmembrane region" description="Helical" evidence="2">
    <location>
        <begin position="85"/>
        <end position="104"/>
    </location>
</feature>
<keyword evidence="4" id="KW-1185">Reference proteome</keyword>
<gene>
    <name evidence="3" type="ORF">RFI_12456</name>
</gene>
<evidence type="ECO:0000256" key="2">
    <source>
        <dbReference type="SAM" id="Phobius"/>
    </source>
</evidence>
<dbReference type="Proteomes" id="UP000023152">
    <property type="component" value="Unassembled WGS sequence"/>
</dbReference>
<organism evidence="3 4">
    <name type="scientific">Reticulomyxa filosa</name>
    <dbReference type="NCBI Taxonomy" id="46433"/>
    <lineage>
        <taxon>Eukaryota</taxon>
        <taxon>Sar</taxon>
        <taxon>Rhizaria</taxon>
        <taxon>Retaria</taxon>
        <taxon>Foraminifera</taxon>
        <taxon>Monothalamids</taxon>
        <taxon>Reticulomyxidae</taxon>
        <taxon>Reticulomyxa</taxon>
    </lineage>
</organism>
<evidence type="ECO:0000313" key="3">
    <source>
        <dbReference type="EMBL" id="ETO24699.1"/>
    </source>
</evidence>
<keyword evidence="2" id="KW-0812">Transmembrane</keyword>
<keyword evidence="2" id="KW-1133">Transmembrane helix</keyword>
<feature type="transmembrane region" description="Helical" evidence="2">
    <location>
        <begin position="16"/>
        <end position="36"/>
    </location>
</feature>
<feature type="region of interest" description="Disordered" evidence="1">
    <location>
        <begin position="213"/>
        <end position="287"/>
    </location>
</feature>
<feature type="compositionally biased region" description="Polar residues" evidence="1">
    <location>
        <begin position="227"/>
        <end position="237"/>
    </location>
</feature>
<evidence type="ECO:0008006" key="5">
    <source>
        <dbReference type="Google" id="ProtNLM"/>
    </source>
</evidence>
<comment type="caution">
    <text evidence="3">The sequence shown here is derived from an EMBL/GenBank/DDBJ whole genome shotgun (WGS) entry which is preliminary data.</text>
</comment>
<evidence type="ECO:0000313" key="4">
    <source>
        <dbReference type="Proteomes" id="UP000023152"/>
    </source>
</evidence>
<dbReference type="AlphaFoldDB" id="X6NG01"/>
<sequence length="287" mass="32812">MAVGIARSCAKNRFRFSLLLCLAFIGGLILAILSLMQMTGQGKTSNGKKWSERCNEEETLQFVTPFRAQLQDGSYISCPWPMMDTIFRTTLSFSVPVLVVTLLVTLRKLYWTASWILCRYAMLVCSGSAFAVFVLDCEHLRTGFTLCNKNFKIDGTQIIQTNSKIEKCWLTPHIWTIFVDIILFFLLTWTYLTMQFYPYFGVTSDYKSKKDLERVPDHEPHDDKTQAQKTRSKSSFNGAPIKSSEDEEEEDKNVDKTLLTAQGGQQSDETEPEHWKFSNAQPGAYDH</sequence>
<name>X6NG01_RETFI</name>
<proteinExistence type="predicted"/>
<evidence type="ECO:0000256" key="1">
    <source>
        <dbReference type="SAM" id="MobiDB-lite"/>
    </source>
</evidence>
<reference evidence="3 4" key="1">
    <citation type="journal article" date="2013" name="Curr. Biol.">
        <title>The Genome of the Foraminiferan Reticulomyxa filosa.</title>
        <authorList>
            <person name="Glockner G."/>
            <person name="Hulsmann N."/>
            <person name="Schleicher M."/>
            <person name="Noegel A.A."/>
            <person name="Eichinger L."/>
            <person name="Gallinger C."/>
            <person name="Pawlowski J."/>
            <person name="Sierra R."/>
            <person name="Euteneuer U."/>
            <person name="Pillet L."/>
            <person name="Moustafa A."/>
            <person name="Platzer M."/>
            <person name="Groth M."/>
            <person name="Szafranski K."/>
            <person name="Schliwa M."/>
        </authorList>
    </citation>
    <scope>NUCLEOTIDE SEQUENCE [LARGE SCALE GENOMIC DNA]</scope>
</reference>
<feature type="transmembrane region" description="Helical" evidence="2">
    <location>
        <begin position="173"/>
        <end position="192"/>
    </location>
</feature>
<accession>X6NG01</accession>
<keyword evidence="2" id="KW-0472">Membrane</keyword>
<feature type="compositionally biased region" description="Basic and acidic residues" evidence="1">
    <location>
        <begin position="213"/>
        <end position="226"/>
    </location>
</feature>